<proteinExistence type="predicted"/>
<dbReference type="InterPro" id="IPR006311">
    <property type="entry name" value="TAT_signal"/>
</dbReference>
<dbReference type="GO" id="GO:0051213">
    <property type="term" value="F:dioxygenase activity"/>
    <property type="evidence" value="ECO:0007669"/>
    <property type="project" value="UniProtKB-KW"/>
</dbReference>
<keyword evidence="2" id="KW-0560">Oxidoreductase</keyword>
<feature type="region of interest" description="Disordered" evidence="1">
    <location>
        <begin position="98"/>
        <end position="134"/>
    </location>
</feature>
<accession>A0A4Q1JV21</accession>
<evidence type="ECO:0000313" key="2">
    <source>
        <dbReference type="EMBL" id="RXR03437.1"/>
    </source>
</evidence>
<comment type="caution">
    <text evidence="2">The sequence shown here is derived from an EMBL/GenBank/DDBJ whole genome shotgun (WGS) entry which is preliminary data.</text>
</comment>
<dbReference type="SUPFAM" id="SSF143410">
    <property type="entry name" value="DOPA-like"/>
    <property type="match status" value="1"/>
</dbReference>
<dbReference type="PANTHER" id="PTHR36423:SF2">
    <property type="entry name" value="AFR070WP"/>
    <property type="match status" value="1"/>
</dbReference>
<name>A0A4Q1JV21_9GAMM</name>
<organism evidence="2 3">
    <name type="scientific">Pseudoxanthomonas composti</name>
    <dbReference type="NCBI Taxonomy" id="2137479"/>
    <lineage>
        <taxon>Bacteria</taxon>
        <taxon>Pseudomonadati</taxon>
        <taxon>Pseudomonadota</taxon>
        <taxon>Gammaproteobacteria</taxon>
        <taxon>Lysobacterales</taxon>
        <taxon>Lysobacteraceae</taxon>
        <taxon>Pseudoxanthomonas</taxon>
    </lineage>
</organism>
<dbReference type="OrthoDB" id="572228at2"/>
<gene>
    <name evidence="2" type="ORF">EPA99_13435</name>
</gene>
<evidence type="ECO:0000313" key="3">
    <source>
        <dbReference type="Proteomes" id="UP000289784"/>
    </source>
</evidence>
<reference evidence="2 3" key="1">
    <citation type="submission" date="2019-01" db="EMBL/GenBank/DDBJ databases">
        <title>Pseudoxanthomonas composti sp. nov., isolated from compost.</title>
        <authorList>
            <person name="Yang G."/>
        </authorList>
    </citation>
    <scope>NUCLEOTIDE SEQUENCE [LARGE SCALE GENOMIC DNA]</scope>
    <source>
        <strain evidence="2 3">GSS15</strain>
    </source>
</reference>
<evidence type="ECO:0000256" key="1">
    <source>
        <dbReference type="SAM" id="MobiDB-lite"/>
    </source>
</evidence>
<dbReference type="PROSITE" id="PS51318">
    <property type="entry name" value="TAT"/>
    <property type="match status" value="1"/>
</dbReference>
<dbReference type="EMBL" id="SAWZ01000007">
    <property type="protein sequence ID" value="RXR03437.1"/>
    <property type="molecule type" value="Genomic_DNA"/>
</dbReference>
<dbReference type="AlphaFoldDB" id="A0A4Q1JV21"/>
<dbReference type="Gene3D" id="3.30.70.1240">
    <property type="entry name" value="DOPA-like domains"/>
    <property type="match status" value="1"/>
</dbReference>
<keyword evidence="2" id="KW-0223">Dioxygenase</keyword>
<keyword evidence="3" id="KW-1185">Reference proteome</keyword>
<protein>
    <submittedName>
        <fullName evidence="2">Aromatic ring-cleaving dioxygenase</fullName>
    </submittedName>
</protein>
<dbReference type="PANTHER" id="PTHR36423">
    <property type="entry name" value="AFR070WP"/>
    <property type="match status" value="1"/>
</dbReference>
<dbReference type="RefSeq" id="WP_129471749.1">
    <property type="nucleotide sequence ID" value="NZ_SAWZ01000007.1"/>
</dbReference>
<dbReference type="Pfam" id="PF08883">
    <property type="entry name" value="DOPA_dioxygen"/>
    <property type="match status" value="1"/>
</dbReference>
<feature type="compositionally biased region" description="Basic and acidic residues" evidence="1">
    <location>
        <begin position="1"/>
        <end position="16"/>
    </location>
</feature>
<feature type="region of interest" description="Disordered" evidence="1">
    <location>
        <begin position="1"/>
        <end position="27"/>
    </location>
</feature>
<dbReference type="InterPro" id="IPR014980">
    <property type="entry name" value="DOPA_dioxygen"/>
</dbReference>
<dbReference type="Proteomes" id="UP000289784">
    <property type="component" value="Unassembled WGS sequence"/>
</dbReference>
<sequence>MSQHEHEHEQEHEHPLHTPGLDLPAAPTLVDHHGQVLRNSEEDQAWADLLSPTRRRLIVNAGLAAGALGLAGGAAPAAAAPAATAAKLGDPGFRAIVPPRDTGHSPWGDATALEPGTRPASVRPRDGADGLPAAPRPYTDIYSYHAHVYFDEDTYLKADRLRQWVIQRFPVELGNWNLEPRGPHVTPSFYFGFTNDLLPVIVPWLQLNSLGLTILLHPNSDDPRADHLYYTLWVNRSQPVNAYGMKRPGEEGAPKIEKILPNIVPSLALET</sequence>
<dbReference type="InterPro" id="IPR023389">
    <property type="entry name" value="DOPA-like_sf"/>
</dbReference>